<keyword evidence="1 6" id="KW-0489">Methyltransferase</keyword>
<keyword evidence="7" id="KW-1185">Reference proteome</keyword>
<gene>
    <name evidence="6" type="ORF">HNR25_004768</name>
</gene>
<proteinExistence type="predicted"/>
<dbReference type="Pfam" id="PF13649">
    <property type="entry name" value="Methyltransf_25"/>
    <property type="match status" value="1"/>
</dbReference>
<protein>
    <submittedName>
        <fullName evidence="6">2-polyprenyl-3-methyl-5-hydroxy-6-metoxy-1, 4-benzoquinol methylase</fullName>
    </submittedName>
</protein>
<evidence type="ECO:0000313" key="7">
    <source>
        <dbReference type="Proteomes" id="UP000578077"/>
    </source>
</evidence>
<dbReference type="AlphaFoldDB" id="A0A841EHT5"/>
<dbReference type="Proteomes" id="UP000578077">
    <property type="component" value="Unassembled WGS sequence"/>
</dbReference>
<dbReference type="InterPro" id="IPR041698">
    <property type="entry name" value="Methyltransf_25"/>
</dbReference>
<comment type="caution">
    <text evidence="6">The sequence shown here is derived from an EMBL/GenBank/DDBJ whole genome shotgun (WGS) entry which is preliminary data.</text>
</comment>
<keyword evidence="2" id="KW-0808">Transferase</keyword>
<dbReference type="RefSeq" id="WP_184639863.1">
    <property type="nucleotide sequence ID" value="NZ_BAABKT010000017.1"/>
</dbReference>
<feature type="domain" description="Methyltransferase" evidence="5">
    <location>
        <begin position="3"/>
        <end position="94"/>
    </location>
</feature>
<evidence type="ECO:0000256" key="1">
    <source>
        <dbReference type="ARBA" id="ARBA00022603"/>
    </source>
</evidence>
<dbReference type="PANTHER" id="PTHR43464">
    <property type="entry name" value="METHYLTRANSFERASE"/>
    <property type="match status" value="1"/>
</dbReference>
<name>A0A841EHT5_9ACTN</name>
<keyword evidence="3" id="KW-0949">S-adenosyl-L-methionine</keyword>
<dbReference type="Gene3D" id="3.40.50.150">
    <property type="entry name" value="Vaccinia Virus protein VP39"/>
    <property type="match status" value="1"/>
</dbReference>
<evidence type="ECO:0000313" key="6">
    <source>
        <dbReference type="EMBL" id="MBB6000939.1"/>
    </source>
</evidence>
<dbReference type="SUPFAM" id="SSF53335">
    <property type="entry name" value="S-adenosyl-L-methionine-dependent methyltransferases"/>
    <property type="match status" value="1"/>
</dbReference>
<dbReference type="GO" id="GO:0032259">
    <property type="term" value="P:methylation"/>
    <property type="evidence" value="ECO:0007669"/>
    <property type="project" value="UniProtKB-KW"/>
</dbReference>
<sequence>MRGAAGGEEALWLAERGWSVQAVDIAAAPLAAARERAAALGADVADRITWRQADLSAHPPAAEAFDLVCSHYVHTAHGPAALLEALASAVAPGGTLLVAAHHPDDAHHADTPGAHVSPQQAAAVLDPGRWEVLAAETATRTVDAGGHGQGHGHGHSHPMVGGSPVSVDTR</sequence>
<organism evidence="6 7">
    <name type="scientific">Streptomonospora salina</name>
    <dbReference type="NCBI Taxonomy" id="104205"/>
    <lineage>
        <taxon>Bacteria</taxon>
        <taxon>Bacillati</taxon>
        <taxon>Actinomycetota</taxon>
        <taxon>Actinomycetes</taxon>
        <taxon>Streptosporangiales</taxon>
        <taxon>Nocardiopsidaceae</taxon>
        <taxon>Streptomonospora</taxon>
    </lineage>
</organism>
<feature type="region of interest" description="Disordered" evidence="4">
    <location>
        <begin position="142"/>
        <end position="170"/>
    </location>
</feature>
<reference evidence="6 7" key="1">
    <citation type="submission" date="2020-08" db="EMBL/GenBank/DDBJ databases">
        <title>Sequencing the genomes of 1000 actinobacteria strains.</title>
        <authorList>
            <person name="Klenk H.-P."/>
        </authorList>
    </citation>
    <scope>NUCLEOTIDE SEQUENCE [LARGE SCALE GENOMIC DNA]</scope>
    <source>
        <strain evidence="6 7">DSM 44593</strain>
    </source>
</reference>
<dbReference type="GO" id="GO:0008168">
    <property type="term" value="F:methyltransferase activity"/>
    <property type="evidence" value="ECO:0007669"/>
    <property type="project" value="UniProtKB-KW"/>
</dbReference>
<dbReference type="InterPro" id="IPR029063">
    <property type="entry name" value="SAM-dependent_MTases_sf"/>
</dbReference>
<dbReference type="PANTHER" id="PTHR43464:SF19">
    <property type="entry name" value="UBIQUINONE BIOSYNTHESIS O-METHYLTRANSFERASE, MITOCHONDRIAL"/>
    <property type="match status" value="1"/>
</dbReference>
<evidence type="ECO:0000256" key="2">
    <source>
        <dbReference type="ARBA" id="ARBA00022679"/>
    </source>
</evidence>
<evidence type="ECO:0000259" key="5">
    <source>
        <dbReference type="Pfam" id="PF13649"/>
    </source>
</evidence>
<accession>A0A841EHT5</accession>
<evidence type="ECO:0000256" key="4">
    <source>
        <dbReference type="SAM" id="MobiDB-lite"/>
    </source>
</evidence>
<dbReference type="EMBL" id="JACHLY010000002">
    <property type="protein sequence ID" value="MBB6000939.1"/>
    <property type="molecule type" value="Genomic_DNA"/>
</dbReference>
<evidence type="ECO:0000256" key="3">
    <source>
        <dbReference type="ARBA" id="ARBA00022691"/>
    </source>
</evidence>